<name>A0AA40AF94_9PEZI</name>
<dbReference type="Proteomes" id="UP001172102">
    <property type="component" value="Unassembled WGS sequence"/>
</dbReference>
<proteinExistence type="predicted"/>
<comment type="caution">
    <text evidence="2">The sequence shown here is derived from an EMBL/GenBank/DDBJ whole genome shotgun (WGS) entry which is preliminary data.</text>
</comment>
<evidence type="ECO:0000256" key="1">
    <source>
        <dbReference type="SAM" id="MobiDB-lite"/>
    </source>
</evidence>
<dbReference type="AlphaFoldDB" id="A0AA40AF94"/>
<feature type="compositionally biased region" description="Basic and acidic residues" evidence="1">
    <location>
        <begin position="14"/>
        <end position="27"/>
    </location>
</feature>
<dbReference type="EMBL" id="JAUKUA010000004">
    <property type="protein sequence ID" value="KAK0714750.1"/>
    <property type="molecule type" value="Genomic_DNA"/>
</dbReference>
<evidence type="ECO:0000313" key="2">
    <source>
        <dbReference type="EMBL" id="KAK0714750.1"/>
    </source>
</evidence>
<sequence>MPEPTINKLSEPATPKEKQITKAEKTVEPTAEQLHVAKPEALQEDRVTKAEKMPESTEKLGELEAPNWKPRSMLTEPEALKDDWIAKAEDMAEPAAEQLANLEAMEE</sequence>
<feature type="region of interest" description="Disordered" evidence="1">
    <location>
        <begin position="1"/>
        <end position="75"/>
    </location>
</feature>
<feature type="compositionally biased region" description="Basic and acidic residues" evidence="1">
    <location>
        <begin position="35"/>
        <end position="62"/>
    </location>
</feature>
<accession>A0AA40AF94</accession>
<organism evidence="2 3">
    <name type="scientific">Lasiosphaeris hirsuta</name>
    <dbReference type="NCBI Taxonomy" id="260670"/>
    <lineage>
        <taxon>Eukaryota</taxon>
        <taxon>Fungi</taxon>
        <taxon>Dikarya</taxon>
        <taxon>Ascomycota</taxon>
        <taxon>Pezizomycotina</taxon>
        <taxon>Sordariomycetes</taxon>
        <taxon>Sordariomycetidae</taxon>
        <taxon>Sordariales</taxon>
        <taxon>Lasiosphaeriaceae</taxon>
        <taxon>Lasiosphaeris</taxon>
    </lineage>
</organism>
<keyword evidence="3" id="KW-1185">Reference proteome</keyword>
<evidence type="ECO:0000313" key="3">
    <source>
        <dbReference type="Proteomes" id="UP001172102"/>
    </source>
</evidence>
<reference evidence="2" key="1">
    <citation type="submission" date="2023-06" db="EMBL/GenBank/DDBJ databases">
        <title>Genome-scale phylogeny and comparative genomics of the fungal order Sordariales.</title>
        <authorList>
            <consortium name="Lawrence Berkeley National Laboratory"/>
            <person name="Hensen N."/>
            <person name="Bonometti L."/>
            <person name="Westerberg I."/>
            <person name="Brannstrom I.O."/>
            <person name="Guillou S."/>
            <person name="Cros-Aarteil S."/>
            <person name="Calhoun S."/>
            <person name="Haridas S."/>
            <person name="Kuo A."/>
            <person name="Mondo S."/>
            <person name="Pangilinan J."/>
            <person name="Riley R."/>
            <person name="Labutti K."/>
            <person name="Andreopoulos B."/>
            <person name="Lipzen A."/>
            <person name="Chen C."/>
            <person name="Yanf M."/>
            <person name="Daum C."/>
            <person name="Ng V."/>
            <person name="Clum A."/>
            <person name="Steindorff A."/>
            <person name="Ohm R."/>
            <person name="Martin F."/>
            <person name="Silar P."/>
            <person name="Natvig D."/>
            <person name="Lalanne C."/>
            <person name="Gautier V."/>
            <person name="Ament-Velasquez S.L."/>
            <person name="Kruys A."/>
            <person name="Hutchinson M.I."/>
            <person name="Powell A.J."/>
            <person name="Barry K."/>
            <person name="Miller A.N."/>
            <person name="Grigoriev I.V."/>
            <person name="Debuchy R."/>
            <person name="Gladieux P."/>
            <person name="Thoren M.H."/>
            <person name="Johannesson H."/>
        </authorList>
    </citation>
    <scope>NUCLEOTIDE SEQUENCE</scope>
    <source>
        <strain evidence="2">SMH4607-1</strain>
    </source>
</reference>
<gene>
    <name evidence="2" type="ORF">B0H67DRAFT_553406</name>
</gene>
<protein>
    <submittedName>
        <fullName evidence="2">Uncharacterized protein</fullName>
    </submittedName>
</protein>